<dbReference type="Pfam" id="PF19274">
    <property type="entry name" value="PI4K_N"/>
    <property type="match status" value="1"/>
</dbReference>
<dbReference type="Pfam" id="PF00613">
    <property type="entry name" value="PI3Ka"/>
    <property type="match status" value="1"/>
</dbReference>
<dbReference type="InterPro" id="IPR000403">
    <property type="entry name" value="PI3/4_kinase_cat_dom"/>
</dbReference>
<dbReference type="OrthoDB" id="10264149at2759"/>
<dbReference type="CDD" id="cd05167">
    <property type="entry name" value="PI4Kc_III_alpha"/>
    <property type="match status" value="1"/>
</dbReference>
<organism evidence="11 12">
    <name type="scientific">Trypanosoma rangeli</name>
    <dbReference type="NCBI Taxonomy" id="5698"/>
    <lineage>
        <taxon>Eukaryota</taxon>
        <taxon>Discoba</taxon>
        <taxon>Euglenozoa</taxon>
        <taxon>Kinetoplastea</taxon>
        <taxon>Metakinetoplastina</taxon>
        <taxon>Trypanosomatida</taxon>
        <taxon>Trypanosomatidae</taxon>
        <taxon>Trypanosoma</taxon>
        <taxon>Herpetosoma</taxon>
    </lineage>
</organism>
<dbReference type="SUPFAM" id="SSF48371">
    <property type="entry name" value="ARM repeat"/>
    <property type="match status" value="1"/>
</dbReference>
<keyword evidence="12" id="KW-1185">Reference proteome</keyword>
<dbReference type="SMART" id="SM00146">
    <property type="entry name" value="PI3Kc"/>
    <property type="match status" value="1"/>
</dbReference>
<dbReference type="FunFam" id="1.10.1070.11:FF:000012">
    <property type="entry name" value="Phosphatidylinositol 4-kinase alpha 1"/>
    <property type="match status" value="1"/>
</dbReference>
<dbReference type="EMBL" id="MKGL01000305">
    <property type="protein sequence ID" value="RNF00828.1"/>
    <property type="molecule type" value="Genomic_DNA"/>
</dbReference>
<keyword evidence="6 11" id="KW-0418">Kinase</keyword>
<dbReference type="GO" id="GO:0048015">
    <property type="term" value="P:phosphatidylinositol-mediated signaling"/>
    <property type="evidence" value="ECO:0007669"/>
    <property type="project" value="TreeGrafter"/>
</dbReference>
<name>A0A422N5T9_TRYRA</name>
<dbReference type="GeneID" id="40331313"/>
<feature type="domain" description="PI3K/PI4K catalytic" evidence="9">
    <location>
        <begin position="2003"/>
        <end position="2284"/>
    </location>
</feature>
<dbReference type="PANTHER" id="PTHR10048">
    <property type="entry name" value="PHOSPHATIDYLINOSITOL KINASE"/>
    <property type="match status" value="1"/>
</dbReference>
<keyword evidence="4 11" id="KW-0808">Transferase</keyword>
<dbReference type="InterPro" id="IPR036940">
    <property type="entry name" value="PI3/4_kinase_cat_sf"/>
</dbReference>
<dbReference type="PROSITE" id="PS51545">
    <property type="entry name" value="PIK_HELICAL"/>
    <property type="match status" value="1"/>
</dbReference>
<feature type="region of interest" description="Disordered" evidence="8">
    <location>
        <begin position="32"/>
        <end position="52"/>
    </location>
</feature>
<dbReference type="GO" id="GO:0004430">
    <property type="term" value="F:1-phosphatidylinositol 4-kinase activity"/>
    <property type="evidence" value="ECO:0007669"/>
    <property type="project" value="UniProtKB-EC"/>
</dbReference>
<dbReference type="SUPFAM" id="SSF56112">
    <property type="entry name" value="Protein kinase-like (PK-like)"/>
    <property type="match status" value="1"/>
</dbReference>
<dbReference type="OMA" id="VKACIFK"/>
<dbReference type="InterPro" id="IPR018936">
    <property type="entry name" value="PI3/4_kinase_CS"/>
</dbReference>
<dbReference type="GO" id="GO:0046854">
    <property type="term" value="P:phosphatidylinositol phosphate biosynthetic process"/>
    <property type="evidence" value="ECO:0007669"/>
    <property type="project" value="InterPro"/>
</dbReference>
<protein>
    <recommendedName>
        <fullName evidence="3">1-phosphatidylinositol 4-kinase</fullName>
        <ecNumber evidence="3">2.7.1.67</ecNumber>
    </recommendedName>
</protein>
<evidence type="ECO:0000259" key="9">
    <source>
        <dbReference type="PROSITE" id="PS50290"/>
    </source>
</evidence>
<evidence type="ECO:0000313" key="11">
    <source>
        <dbReference type="EMBL" id="RNF00828.1"/>
    </source>
</evidence>
<dbReference type="InterPro" id="IPR016024">
    <property type="entry name" value="ARM-type_fold"/>
</dbReference>
<evidence type="ECO:0000256" key="5">
    <source>
        <dbReference type="ARBA" id="ARBA00022741"/>
    </source>
</evidence>
<evidence type="ECO:0000256" key="6">
    <source>
        <dbReference type="ARBA" id="ARBA00022777"/>
    </source>
</evidence>
<comment type="similarity">
    <text evidence="2">Belongs to the PI3/PI4-kinase family. Type III PI4K subfamily.</text>
</comment>
<keyword evidence="7" id="KW-0067">ATP-binding</keyword>
<reference evidence="11 12" key="1">
    <citation type="journal article" date="2018" name="BMC Genomics">
        <title>Genomic comparison of Trypanosoma conorhini and Trypanosoma rangeli to Trypanosoma cruzi strains of high and low virulence.</title>
        <authorList>
            <person name="Bradwell K.R."/>
            <person name="Koparde V.N."/>
            <person name="Matveyev A.V."/>
            <person name="Serrano M.G."/>
            <person name="Alves J.M."/>
            <person name="Parikh H."/>
            <person name="Huang B."/>
            <person name="Lee V."/>
            <person name="Espinosa-Alvarez O."/>
            <person name="Ortiz P.A."/>
            <person name="Costa-Martins A.G."/>
            <person name="Teixeira M.M."/>
            <person name="Buck G.A."/>
        </authorList>
    </citation>
    <scope>NUCLEOTIDE SEQUENCE [LARGE SCALE GENOMIC DNA]</scope>
    <source>
        <strain evidence="11 12">AM80</strain>
    </source>
</reference>
<dbReference type="Gene3D" id="3.30.1010.10">
    <property type="entry name" value="Phosphatidylinositol 3-kinase Catalytic Subunit, Chain A, domain 4"/>
    <property type="match status" value="1"/>
</dbReference>
<dbReference type="InterPro" id="IPR045495">
    <property type="entry name" value="PI4K_N"/>
</dbReference>
<accession>A0A422N5T9</accession>
<dbReference type="Pfam" id="PF00454">
    <property type="entry name" value="PI3_PI4_kinase"/>
    <property type="match status" value="1"/>
</dbReference>
<dbReference type="GO" id="GO:0005524">
    <property type="term" value="F:ATP binding"/>
    <property type="evidence" value="ECO:0007669"/>
    <property type="project" value="UniProtKB-KW"/>
</dbReference>
<dbReference type="PROSITE" id="PS00916">
    <property type="entry name" value="PI3_4_KINASE_2"/>
    <property type="match status" value="1"/>
</dbReference>
<comment type="caution">
    <text evidence="11">The sequence shown here is derived from an EMBL/GenBank/DDBJ whole genome shotgun (WGS) entry which is preliminary data.</text>
</comment>
<dbReference type="GO" id="GO:0005737">
    <property type="term" value="C:cytoplasm"/>
    <property type="evidence" value="ECO:0007669"/>
    <property type="project" value="TreeGrafter"/>
</dbReference>
<feature type="compositionally biased region" description="Basic and acidic residues" evidence="8">
    <location>
        <begin position="1351"/>
        <end position="1360"/>
    </location>
</feature>
<evidence type="ECO:0000256" key="8">
    <source>
        <dbReference type="SAM" id="MobiDB-lite"/>
    </source>
</evidence>
<dbReference type="GO" id="GO:0005886">
    <property type="term" value="C:plasma membrane"/>
    <property type="evidence" value="ECO:0007669"/>
    <property type="project" value="TreeGrafter"/>
</dbReference>
<dbReference type="RefSeq" id="XP_029235987.1">
    <property type="nucleotide sequence ID" value="XM_029384175.1"/>
</dbReference>
<dbReference type="VEuPathDB" id="TriTrypDB:TRSC58_02444"/>
<evidence type="ECO:0000259" key="10">
    <source>
        <dbReference type="PROSITE" id="PS51545"/>
    </source>
</evidence>
<evidence type="ECO:0000256" key="7">
    <source>
        <dbReference type="ARBA" id="ARBA00022840"/>
    </source>
</evidence>
<dbReference type="Proteomes" id="UP000283634">
    <property type="component" value="Unassembled WGS sequence"/>
</dbReference>
<gene>
    <name evidence="11" type="ORF">TraAM80_07380</name>
</gene>
<comment type="catalytic activity">
    <reaction evidence="1">
        <text>a 1,2-diacyl-sn-glycero-3-phospho-(1D-myo-inositol) + ATP = a 1,2-diacyl-sn-glycero-3-phospho-(1D-myo-inositol 4-phosphate) + ADP + H(+)</text>
        <dbReference type="Rhea" id="RHEA:19877"/>
        <dbReference type="ChEBI" id="CHEBI:15378"/>
        <dbReference type="ChEBI" id="CHEBI:30616"/>
        <dbReference type="ChEBI" id="CHEBI:57880"/>
        <dbReference type="ChEBI" id="CHEBI:58178"/>
        <dbReference type="ChEBI" id="CHEBI:456216"/>
        <dbReference type="EC" id="2.7.1.67"/>
    </reaction>
</comment>
<feature type="domain" description="PIK helical" evidence="10">
    <location>
        <begin position="1735"/>
        <end position="1906"/>
    </location>
</feature>
<evidence type="ECO:0000256" key="2">
    <source>
        <dbReference type="ARBA" id="ARBA00006209"/>
    </source>
</evidence>
<evidence type="ECO:0000256" key="3">
    <source>
        <dbReference type="ARBA" id="ARBA00012169"/>
    </source>
</evidence>
<dbReference type="Gene3D" id="1.10.1070.11">
    <property type="entry name" value="Phosphatidylinositol 3-/4-kinase, catalytic domain"/>
    <property type="match status" value="1"/>
</dbReference>
<feature type="region of interest" description="Disordered" evidence="8">
    <location>
        <begin position="1320"/>
        <end position="1360"/>
    </location>
</feature>
<dbReference type="InterPro" id="IPR001263">
    <property type="entry name" value="PI3K_accessory_dom"/>
</dbReference>
<dbReference type="InterPro" id="IPR015433">
    <property type="entry name" value="PI3/4_kinase"/>
</dbReference>
<dbReference type="SMART" id="SM00145">
    <property type="entry name" value="PI3Ka"/>
    <property type="match status" value="1"/>
</dbReference>
<dbReference type="EC" id="2.7.1.67" evidence="3"/>
<dbReference type="InterPro" id="IPR042236">
    <property type="entry name" value="PI3K_accessory_sf"/>
</dbReference>
<dbReference type="FunFam" id="3.30.1010.10:FF:000014">
    <property type="entry name" value="Phosphatidylinositol 4-kinase STT4"/>
    <property type="match status" value="1"/>
</dbReference>
<sequence length="2300" mass="256523">MDDIPFPAWVRRSPVFAMTRVLGQHLRQQLQGTSVRATDGAVGEAPTPTKATDVAASPASRHYGKFTPRGMRFSSIAEYVDPMGLFSLQGDTTGVLAAGGGRPSSTASSFHESGVLLQSPQPLTMQLSDVLNHPRVALLISLSQVNELISQRSEVSVKNAPALISLMALAVECRSLPCDYTKGFYTECFSFYTLLMQRLSIVKFCPGVDVQGFVASLVFCGVLLRGNEAGRKDGGEEVGEEANGCSSSSSSRHSHACRSHVRERRIGLAWFDSRIIDSIIISCIPVNIDDCVENPIALGALNGLAYTTKREPVNLSQQLLDHLHNLTDAFTTSSRRKEPLHKRFLCYLMEAICYARGVHYARMRNWLRAVLQSDYILRGLMQKEDLHARVAAAMLTLLTRWIQDAVTACTLNFNSVVDLQHDMVAFASREECTEADTLLEGVWSALQEAMSTWKKLRKTNITLYGDNVRIVMKSLLQAELVRVQLYRTMSGLYQPPQPGENTSAAVYVPSAEEEDLRLRVIGNIVKFLLLPTSLFSFITAKAIAAPLRQGIAEQCIKVIAMTASAEGSVISRLRHISPSSAVATAQYSHNYYISVEGIVLELIHRVLEAGALGASQTTPLDQEVQKGEMAALCLQGICATNPNVRSFAVTEVLDAVVRLPTILQSVHGGNSEPGKTCLLLSGRAAPRLSVCFGVMNRLLVSRHRSVFSPLPYDALLRFGKVLSDTFEDTLRDHVRSGDLADPTTVFPSVTLLMVSESFVGLVQRFHERIRIMTREGLRLLNTGKVEAKVRWIDSFNAESDVLRVLLRAVLRCMINVAWPESGILYGKDIKRGSRHTPKFDVHRAAVEVLSLFLRPLCLLCQLSTLFPATDIQQLVYHHENAQKLTQMDEREDILCHYCFEPSSINSLLYAENGMTQFRSCWLMLCYYRLTQEALRWTEPGALVSALGKRGGQKKGLLSKSNAKCIRLLAASMPPLMRMRSSDYQQTMADIDVLKSHLFSSGELGNGKSYQKELVHFLRRHCPEATHVIGRLSISEVFLVNALATLEMLRASCGSISAITQYQHYEVREFDASKDIRTILTHVTKAVTTRYISALQEMLPDLAASRINKNARQLVLLYGFAIDSVRRSAKEILGKLISSFPEFAASSTSLPLLWAVINQLEVGNATEVERFCEHLQFPETPAVAADPDSLERRKQLKDAEAFAESWVQAALHGSPLALLEHATLFIVEEEATSGVIGSAAGSRLALRAHNMSAASGQLNQNYAHVLMKRSSAQGQVTAALRLTSQYGVGILLLQQIQEMVRDRLGTITVTATSQERLFASPASAVHAATEVERRAEEDDSNDNDAGGEVGEDASRRTPSKRDDQAVLRKFYESDMLLCTGAAFLLSTRAPHSSHLELLKHLVQGPILLFSRHYIASAIQGWRWLLFEKSERYAVPLLAHVVEGFIWTIMQRIGLFDGTRPSQADEVESAEQTKWMQSLASYPKDYNVNSPHKLLLEFLSDCYVDIRGPVSFHPSVLLLLHHLAMRVVEAPSRFSTKDISFSETMQCALLMSSICDNLQVVNERRLRIGSPVLVDFASIGKIRQGWYKCLLQWFHKTPPSWYFTRDLTAAEEEFVVLQKLIRVLDKDRDALSHSTLGFLDFDLSRAHTHLAANFTLIGSCVRHALCGVASLDSMYVYGVTQAVSNSERTRLLGLVALLRLLVEHERVRLAVWLRPREKGGAHLKVEGTTSLSAAVWRRHCEAAARNDPAVLLALVARFPNPHVLECSKRLVTAKPEDFCHMPEAVDLYLNEEVLMRGYPALGLFTNCTILQALRFLEKSYTTRYPQVSTYALRSLLSQKSESLIFYLPQILQVLSGDDSGGIAVFLRKMCEKSDMFTHQLLWSLRTEGEGEGKLARRCAQLASDVVEGLDPNRRIFHDGEFAFVDNIISLSGEMRSVEKAVRKQKLRLRLCDAEFHEPVERHHLYLPTDTQWRIVGVIPATAGAMQSAAKCPILVQFKCIPRNPEDSQIALTKEEAMSSDAETTVKACIFKMGDDCRQDQIALQIIGLFQRIFNAIQVPSYLYPYRVVTTGRESGVIECVPRAMSRDQIGKLVESNLAEYFVQTYGHPESVTFHRARECFIRSMASYSVASFVLNIKDRHNGNLMIDADGHLVHIDFGFLFDFSPGGDINFESSPFKLTAEMVQLMGSPVGRGKGTVQSPSLSKALVDPEAYNLFMDLTIRCYLAVRQYARQICILVELMLGSGLPSFKPRRTIQDLAWRLSMQKSEVEAAEFILRRIAESRENLRTVLYDRYQNFAEGIEM</sequence>
<dbReference type="Gene3D" id="1.25.40.70">
    <property type="entry name" value="Phosphatidylinositol 3-kinase, accessory domain (PIK)"/>
    <property type="match status" value="1"/>
</dbReference>
<keyword evidence="5" id="KW-0547">Nucleotide-binding</keyword>
<evidence type="ECO:0000313" key="12">
    <source>
        <dbReference type="Proteomes" id="UP000283634"/>
    </source>
</evidence>
<dbReference type="PROSITE" id="PS00915">
    <property type="entry name" value="PI3_4_KINASE_1"/>
    <property type="match status" value="1"/>
</dbReference>
<evidence type="ECO:0000256" key="1">
    <source>
        <dbReference type="ARBA" id="ARBA00001686"/>
    </source>
</evidence>
<feature type="region of interest" description="Disordered" evidence="8">
    <location>
        <begin position="232"/>
        <end position="253"/>
    </location>
</feature>
<dbReference type="PANTHER" id="PTHR10048:SF15">
    <property type="entry name" value="PHOSPHATIDYLINOSITOL 4-KINASE ALPHA"/>
    <property type="match status" value="1"/>
</dbReference>
<dbReference type="PROSITE" id="PS50290">
    <property type="entry name" value="PI3_4_KINASE_3"/>
    <property type="match status" value="1"/>
</dbReference>
<proteinExistence type="inferred from homology"/>
<evidence type="ECO:0000256" key="4">
    <source>
        <dbReference type="ARBA" id="ARBA00022679"/>
    </source>
</evidence>
<dbReference type="InterPro" id="IPR011009">
    <property type="entry name" value="Kinase-like_dom_sf"/>
</dbReference>